<dbReference type="Pfam" id="PF00664">
    <property type="entry name" value="ABC_membrane"/>
    <property type="match status" value="2"/>
</dbReference>
<evidence type="ECO:0000259" key="12">
    <source>
        <dbReference type="PROSITE" id="PS50893"/>
    </source>
</evidence>
<keyword evidence="5" id="KW-0547">Nucleotide-binding</keyword>
<dbReference type="InterPro" id="IPR027417">
    <property type="entry name" value="P-loop_NTPase"/>
</dbReference>
<dbReference type="SUPFAM" id="SSF52540">
    <property type="entry name" value="P-loop containing nucleoside triphosphate hydrolases"/>
    <property type="match status" value="2"/>
</dbReference>
<dbReference type="InterPro" id="IPR036640">
    <property type="entry name" value="ABC1_TM_sf"/>
</dbReference>
<evidence type="ECO:0000256" key="3">
    <source>
        <dbReference type="ARBA" id="ARBA00022692"/>
    </source>
</evidence>
<dbReference type="GO" id="GO:0005524">
    <property type="term" value="F:ATP binding"/>
    <property type="evidence" value="ECO:0007669"/>
    <property type="project" value="UniProtKB-KW"/>
</dbReference>
<dbReference type="GO" id="GO:0140359">
    <property type="term" value="F:ABC-type transporter activity"/>
    <property type="evidence" value="ECO:0007669"/>
    <property type="project" value="InterPro"/>
</dbReference>
<dbReference type="GO" id="GO:0016887">
    <property type="term" value="F:ATP hydrolysis activity"/>
    <property type="evidence" value="ECO:0007669"/>
    <property type="project" value="InterPro"/>
</dbReference>
<dbReference type="InterPro" id="IPR003593">
    <property type="entry name" value="AAA+_ATPase"/>
</dbReference>
<dbReference type="OrthoDB" id="6500128at2759"/>
<feature type="domain" description="ABC transmembrane type-1" evidence="13">
    <location>
        <begin position="1011"/>
        <end position="1340"/>
    </location>
</feature>
<dbReference type="PROSITE" id="PS00211">
    <property type="entry name" value="ABC_TRANSPORTER_1"/>
    <property type="match status" value="2"/>
</dbReference>
<keyword evidence="15" id="KW-1185">Reference proteome</keyword>
<feature type="transmembrane region" description="Helical" evidence="11">
    <location>
        <begin position="331"/>
        <end position="354"/>
    </location>
</feature>
<feature type="transmembrane region" description="Helical" evidence="11">
    <location>
        <begin position="217"/>
        <end position="242"/>
    </location>
</feature>
<protein>
    <recommendedName>
        <fullName evidence="16">P-loop containing nucleoside triphosphate hydrolase protein</fullName>
    </recommendedName>
</protein>
<evidence type="ECO:0000256" key="2">
    <source>
        <dbReference type="ARBA" id="ARBA00022448"/>
    </source>
</evidence>
<feature type="transmembrane region" description="Helical" evidence="11">
    <location>
        <begin position="1100"/>
        <end position="1123"/>
    </location>
</feature>
<evidence type="ECO:0008006" key="16">
    <source>
        <dbReference type="Google" id="ProtNLM"/>
    </source>
</evidence>
<evidence type="ECO:0000256" key="10">
    <source>
        <dbReference type="SAM" id="MobiDB-lite"/>
    </source>
</evidence>
<feature type="region of interest" description="Disordered" evidence="10">
    <location>
        <begin position="383"/>
        <end position="414"/>
    </location>
</feature>
<evidence type="ECO:0000256" key="6">
    <source>
        <dbReference type="ARBA" id="ARBA00022840"/>
    </source>
</evidence>
<keyword evidence="3 11" id="KW-0812">Transmembrane</keyword>
<dbReference type="Gene3D" id="1.20.1560.10">
    <property type="entry name" value="ABC transporter type 1, transmembrane domain"/>
    <property type="match status" value="2"/>
</dbReference>
<dbReference type="Gene3D" id="3.40.50.300">
    <property type="entry name" value="P-loop containing nucleotide triphosphate hydrolases"/>
    <property type="match status" value="2"/>
</dbReference>
<dbReference type="PROSITE" id="PS50893">
    <property type="entry name" value="ABC_TRANSPORTER_2"/>
    <property type="match status" value="2"/>
</dbReference>
<evidence type="ECO:0000256" key="5">
    <source>
        <dbReference type="ARBA" id="ARBA00022741"/>
    </source>
</evidence>
<gene>
    <name evidence="14" type="ORF">INT46_006507</name>
</gene>
<reference evidence="14" key="1">
    <citation type="submission" date="2020-12" db="EMBL/GenBank/DDBJ databases">
        <title>Metabolic potential, ecology and presence of endohyphal bacteria is reflected in genomic diversity of Mucoromycotina.</title>
        <authorList>
            <person name="Muszewska A."/>
            <person name="Okrasinska A."/>
            <person name="Steczkiewicz K."/>
            <person name="Drgas O."/>
            <person name="Orlowska M."/>
            <person name="Perlinska-Lenart U."/>
            <person name="Aleksandrzak-Piekarczyk T."/>
            <person name="Szatraj K."/>
            <person name="Zielenkiewicz U."/>
            <person name="Pilsyk S."/>
            <person name="Malc E."/>
            <person name="Mieczkowski P."/>
            <person name="Kruszewska J.S."/>
            <person name="Biernat P."/>
            <person name="Pawlowska J."/>
        </authorList>
    </citation>
    <scope>NUCLEOTIDE SEQUENCE</scope>
    <source>
        <strain evidence="14">CBS 226.32</strain>
    </source>
</reference>
<keyword evidence="4" id="KW-0677">Repeat</keyword>
<feature type="transmembrane region" description="Helical" evidence="11">
    <location>
        <begin position="453"/>
        <end position="479"/>
    </location>
</feature>
<dbReference type="CDD" id="cd03244">
    <property type="entry name" value="ABCC_MRP_domain2"/>
    <property type="match status" value="1"/>
</dbReference>
<evidence type="ECO:0000313" key="14">
    <source>
        <dbReference type="EMBL" id="KAG2190589.1"/>
    </source>
</evidence>
<keyword evidence="9" id="KW-0325">Glycoprotein</keyword>
<feature type="compositionally biased region" description="Low complexity" evidence="10">
    <location>
        <begin position="398"/>
        <end position="407"/>
    </location>
</feature>
<dbReference type="FunFam" id="3.40.50.300:FF:000825">
    <property type="entry name" value="ABC bile acid transporter"/>
    <property type="match status" value="1"/>
</dbReference>
<feature type="region of interest" description="Disordered" evidence="10">
    <location>
        <begin position="653"/>
        <end position="682"/>
    </location>
</feature>
<feature type="transmembrane region" description="Helical" evidence="11">
    <location>
        <begin position="549"/>
        <end position="570"/>
    </location>
</feature>
<dbReference type="PANTHER" id="PTHR24223:SF353">
    <property type="entry name" value="ABC TRANSPORTER ATP-BINDING PROTEIN_PERMEASE VMR1-RELATED"/>
    <property type="match status" value="1"/>
</dbReference>
<feature type="domain" description="ABC transporter" evidence="12">
    <location>
        <begin position="1378"/>
        <end position="1628"/>
    </location>
</feature>
<feature type="transmembrane region" description="Helical" evidence="11">
    <location>
        <begin position="1287"/>
        <end position="1306"/>
    </location>
</feature>
<evidence type="ECO:0000256" key="8">
    <source>
        <dbReference type="ARBA" id="ARBA00023136"/>
    </source>
</evidence>
<dbReference type="SMART" id="SM00382">
    <property type="entry name" value="AAA"/>
    <property type="match status" value="2"/>
</dbReference>
<proteinExistence type="predicted"/>
<feature type="transmembrane region" description="Helical" evidence="11">
    <location>
        <begin position="999"/>
        <end position="1019"/>
    </location>
</feature>
<name>A0A8H7QCY2_9FUNG</name>
<dbReference type="EMBL" id="JAEPRC010000936">
    <property type="protein sequence ID" value="KAG2190589.1"/>
    <property type="molecule type" value="Genomic_DNA"/>
</dbReference>
<dbReference type="InterPro" id="IPR017871">
    <property type="entry name" value="ABC_transporter-like_CS"/>
</dbReference>
<sequence>MEHELPASIWSAAGLAGIACLSSIVLSVQRRFYNTGIRLEDSPSTASSLKYDHLRDYTVPFADNTRLTRILFGTIVMTALRIYDLYDAASEFSGDSNNKAAIYNIICISMICISWLYILALTIVSRRYQLPNKWGFILNIHLFVYYMTSLFISLYCLWDAFRVHHSQLTLAQGLPLVLDILFSLDLFYTTGSIEQGPPHLDINGDNDDYKDGKPAPVAGITVASIFSFLYFNWGTPIVLGVYNNAKDIHLPSLPPTYRGYNLYYMFGTKRDRSLIYRLIHANMSALILQSITTAISAALYYGPAFFLNKLLNLIQEIDAGKQDEFYLIKGVIIVSGLSLSLMVLSIVVGQLYYWGSSSLRVKVKSMLNIELYRKTLRRMGTADLHRDSKEEDEEKIPKTAAAAAADAANKDNPTDEGQINTIGTIVNLMSTDSQRISDFTTSWFVIIESPIELFVGISFLYSLLGSSCLLGLSVMIITLPLNHYNSLMFARTQEKLMEARDKRVSLMNEVLQGIRQIKFFAWELNWEKRVLEARDVEIKHLRTTFLSEVLFNFLWQGTPLLVTIVTFFTFTKIQGQELTAPIAFTAITVFTELRSALNSLPETFVDTLQALISVRRIESYLDEEEISPPTTNLDPNCRVRIGFRNATVSWVDVPSDDEDEDEENENTTTVVNSGNNSLQVPRSTSTVTFQSATPAPSTYEEADTFILHNLEAHFPNGKFSIICGATGSGKSLMMLSLLGETVLLEGESFCPRTAVSDTLDTDIEIPANITRKDWILDHSVAYVSQTAWLRNASIRDNILFGLPYIEKRYKETMYACALDKDMANLEDGDNTEVGEKGITLSGGQRARVALARAVYSRARNVLLDDVLSAVDAHTARHLHDKCLVGPLMEGRTRILITHHVGLCIQEASYVIHIENGRINLCGSPKELEAQGTLETILDDVVAPIEEEKEDTIEEEVQQLDPVIVNPVDIRKPDDKIAPKVLIKEETRNVGHIKSRLYKLYFNALGSSVYWIIVFAFIFGSRALDVAESWWIKKWVASNEANAVNAAVSIIEKAQYFFMQQQVASPKTLVDGDVATFRPASHSRGFGLFSNEGSDQLDMYLTIYILITMTNIVVGAGRFASLYYGTLRASKKLYQQLLRRVLRAPMRFFDTTPVGRILNRFSKDFEYIDSGVPNDLMYFLIQWLIIISAIMTVCTVLPAFVIPMALVTFLNIVIGKRFSAASRELRRMDSVTRSPLFTHFGETLVGVATIRAYGVTRQFMNEMLRRVDANARPFYYVWIANRWVGVRFSFLGAAVNFCTGIFILLSLNYIDASLAGFCLSFVLSYTTQMTMAIKRYTRLEMSFNAVERVVEFMEIEQESPPITTLRPPPHWPLEGRIDIKDLEVRYAPDLDPVLKGLTFTVNAKEKIGVVGRTGSGKSTLALSFFRFVEPTEGTILIDGIDICQIGTEDLRSNLTIIPQDPVLFSGTLRSNLDPFQEFDEESIMAALKRVELLPSDEDVDVPEQGDSHHTEDLTSNVFTDLESPVSEGGQNFSQGQRQLICLARALLKRNRIVLMDEATASVDFETDEAIQKTIATEFADCTILCIAHRLRTVIEYDKILVLDQGEIAEFGSPLELLNTPDSIFNKMCENSGEYDTLVALAKEKHELINVM</sequence>
<dbReference type="CDD" id="cd18604">
    <property type="entry name" value="ABC_6TM_VMR1_D2_like"/>
    <property type="match status" value="1"/>
</dbReference>
<evidence type="ECO:0000259" key="13">
    <source>
        <dbReference type="PROSITE" id="PS50929"/>
    </source>
</evidence>
<comment type="subcellular location">
    <subcellularLocation>
        <location evidence="1">Membrane</location>
        <topology evidence="1">Multi-pass membrane protein</topology>
    </subcellularLocation>
</comment>
<dbReference type="SUPFAM" id="SSF90123">
    <property type="entry name" value="ABC transporter transmembrane region"/>
    <property type="match status" value="2"/>
</dbReference>
<comment type="caution">
    <text evidence="14">The sequence shown here is derived from an EMBL/GenBank/DDBJ whole genome shotgun (WGS) entry which is preliminary data.</text>
</comment>
<evidence type="ECO:0000256" key="4">
    <source>
        <dbReference type="ARBA" id="ARBA00022737"/>
    </source>
</evidence>
<evidence type="ECO:0000256" key="7">
    <source>
        <dbReference type="ARBA" id="ARBA00022989"/>
    </source>
</evidence>
<keyword evidence="2" id="KW-0813">Transport</keyword>
<dbReference type="Proteomes" id="UP000650833">
    <property type="component" value="Unassembled WGS sequence"/>
</dbReference>
<feature type="transmembrane region" description="Helical" evidence="11">
    <location>
        <begin position="274"/>
        <end position="301"/>
    </location>
</feature>
<dbReference type="InterPro" id="IPR050173">
    <property type="entry name" value="ABC_transporter_C-like"/>
</dbReference>
<dbReference type="FunFam" id="3.40.50.300:FF:000565">
    <property type="entry name" value="ABC bile acid transporter"/>
    <property type="match status" value="1"/>
</dbReference>
<dbReference type="CDD" id="cd18596">
    <property type="entry name" value="ABC_6TM_VMR1_D1_like"/>
    <property type="match status" value="1"/>
</dbReference>
<evidence type="ECO:0000313" key="15">
    <source>
        <dbReference type="Proteomes" id="UP000650833"/>
    </source>
</evidence>
<dbReference type="CDD" id="cd03250">
    <property type="entry name" value="ABCC_MRP_domain1"/>
    <property type="match status" value="1"/>
</dbReference>
<feature type="transmembrane region" description="Helical" evidence="11">
    <location>
        <begin position="6"/>
        <end position="28"/>
    </location>
</feature>
<evidence type="ECO:0000256" key="1">
    <source>
        <dbReference type="ARBA" id="ARBA00004141"/>
    </source>
</evidence>
<dbReference type="PANTHER" id="PTHR24223">
    <property type="entry name" value="ATP-BINDING CASSETTE SUB-FAMILY C"/>
    <property type="match status" value="1"/>
</dbReference>
<feature type="transmembrane region" description="Helical" evidence="11">
    <location>
        <begin position="136"/>
        <end position="158"/>
    </location>
</feature>
<feature type="compositionally biased region" description="Acidic residues" evidence="10">
    <location>
        <begin position="654"/>
        <end position="665"/>
    </location>
</feature>
<dbReference type="InterPro" id="IPR011527">
    <property type="entry name" value="ABC1_TM_dom"/>
</dbReference>
<evidence type="ECO:0000256" key="9">
    <source>
        <dbReference type="ARBA" id="ARBA00023180"/>
    </source>
</evidence>
<feature type="transmembrane region" description="Helical" evidence="11">
    <location>
        <begin position="101"/>
        <end position="124"/>
    </location>
</feature>
<organism evidence="14 15">
    <name type="scientific">Mucor plumbeus</name>
    <dbReference type="NCBI Taxonomy" id="97098"/>
    <lineage>
        <taxon>Eukaryota</taxon>
        <taxon>Fungi</taxon>
        <taxon>Fungi incertae sedis</taxon>
        <taxon>Mucoromycota</taxon>
        <taxon>Mucoromycotina</taxon>
        <taxon>Mucoromycetes</taxon>
        <taxon>Mucorales</taxon>
        <taxon>Mucorineae</taxon>
        <taxon>Mucoraceae</taxon>
        <taxon>Mucor</taxon>
    </lineage>
</organism>
<feature type="domain" description="ABC transporter" evidence="12">
    <location>
        <begin position="687"/>
        <end position="940"/>
    </location>
</feature>
<keyword evidence="8 11" id="KW-0472">Membrane</keyword>
<accession>A0A8H7QCY2</accession>
<feature type="compositionally biased region" description="Low complexity" evidence="10">
    <location>
        <begin position="666"/>
        <end position="677"/>
    </location>
</feature>
<dbReference type="GO" id="GO:0000329">
    <property type="term" value="C:fungal-type vacuole membrane"/>
    <property type="evidence" value="ECO:0007669"/>
    <property type="project" value="TreeGrafter"/>
</dbReference>
<keyword evidence="6" id="KW-0067">ATP-binding</keyword>
<dbReference type="InterPro" id="IPR003439">
    <property type="entry name" value="ABC_transporter-like_ATP-bd"/>
</dbReference>
<evidence type="ECO:0000256" key="11">
    <source>
        <dbReference type="SAM" id="Phobius"/>
    </source>
</evidence>
<feature type="domain" description="ABC transmembrane type-1" evidence="13">
    <location>
        <begin position="291"/>
        <end position="609"/>
    </location>
</feature>
<dbReference type="Pfam" id="PF00005">
    <property type="entry name" value="ABC_tran"/>
    <property type="match status" value="2"/>
</dbReference>
<keyword evidence="7 11" id="KW-1133">Transmembrane helix</keyword>
<dbReference type="PROSITE" id="PS50929">
    <property type="entry name" value="ABC_TM1F"/>
    <property type="match status" value="2"/>
</dbReference>